<evidence type="ECO:0000313" key="1">
    <source>
        <dbReference type="EMBL" id="SVC92894.1"/>
    </source>
</evidence>
<sequence>MAVIIFNQIVGFPRLEDLDVIATGEVGFFEVTIFGRHELEGDVFFDGCHRVNSFIAEWLSRHREADGAE</sequence>
<reference evidence="1" key="1">
    <citation type="submission" date="2018-05" db="EMBL/GenBank/DDBJ databases">
        <authorList>
            <person name="Lanie J.A."/>
            <person name="Ng W.-L."/>
            <person name="Kazmierczak K.M."/>
            <person name="Andrzejewski T.M."/>
            <person name="Davidsen T.M."/>
            <person name="Wayne K.J."/>
            <person name="Tettelin H."/>
            <person name="Glass J.I."/>
            <person name="Rusch D."/>
            <person name="Podicherti R."/>
            <person name="Tsui H.-C.T."/>
            <person name="Winkler M.E."/>
        </authorList>
    </citation>
    <scope>NUCLEOTIDE SEQUENCE</scope>
</reference>
<gene>
    <name evidence="1" type="ORF">METZ01_LOCUS345748</name>
</gene>
<dbReference type="AlphaFoldDB" id="A0A382R579"/>
<organism evidence="1">
    <name type="scientific">marine metagenome</name>
    <dbReference type="NCBI Taxonomy" id="408172"/>
    <lineage>
        <taxon>unclassified sequences</taxon>
        <taxon>metagenomes</taxon>
        <taxon>ecological metagenomes</taxon>
    </lineage>
</organism>
<name>A0A382R579_9ZZZZ</name>
<protein>
    <submittedName>
        <fullName evidence="1">Uncharacterized protein</fullName>
    </submittedName>
</protein>
<feature type="non-terminal residue" evidence="1">
    <location>
        <position position="69"/>
    </location>
</feature>
<proteinExistence type="predicted"/>
<dbReference type="EMBL" id="UINC01119224">
    <property type="protein sequence ID" value="SVC92894.1"/>
    <property type="molecule type" value="Genomic_DNA"/>
</dbReference>
<accession>A0A382R579</accession>